<dbReference type="AlphaFoldDB" id="A0A844GXG7"/>
<keyword evidence="7" id="KW-0460">Magnesium</keyword>
<dbReference type="EMBL" id="WMIA01000013">
    <property type="protein sequence ID" value="MTF39529.1"/>
    <property type="molecule type" value="Genomic_DNA"/>
</dbReference>
<evidence type="ECO:0000313" key="10">
    <source>
        <dbReference type="Proteomes" id="UP000437131"/>
    </source>
</evidence>
<accession>A0A844GXG7</accession>
<dbReference type="InterPro" id="IPR052038">
    <property type="entry name" value="Type-VII_TA_antitoxin"/>
</dbReference>
<dbReference type="Gene3D" id="3.30.460.10">
    <property type="entry name" value="Beta Polymerase, domain 2"/>
    <property type="match status" value="1"/>
</dbReference>
<evidence type="ECO:0000256" key="5">
    <source>
        <dbReference type="ARBA" id="ARBA00022741"/>
    </source>
</evidence>
<dbReference type="PANTHER" id="PTHR33571:SF12">
    <property type="entry name" value="BSL3053 PROTEIN"/>
    <property type="match status" value="1"/>
</dbReference>
<evidence type="ECO:0000256" key="7">
    <source>
        <dbReference type="ARBA" id="ARBA00022842"/>
    </source>
</evidence>
<dbReference type="GO" id="GO:0005524">
    <property type="term" value="F:ATP binding"/>
    <property type="evidence" value="ECO:0007669"/>
    <property type="project" value="UniProtKB-KW"/>
</dbReference>
<evidence type="ECO:0000256" key="3">
    <source>
        <dbReference type="ARBA" id="ARBA00022695"/>
    </source>
</evidence>
<protein>
    <submittedName>
        <fullName evidence="9">Nucleotidyltransferase</fullName>
    </submittedName>
</protein>
<keyword evidence="5" id="KW-0547">Nucleotide-binding</keyword>
<comment type="cofactor">
    <cofactor evidence="1">
        <name>Mg(2+)</name>
        <dbReference type="ChEBI" id="CHEBI:18420"/>
    </cofactor>
</comment>
<organism evidence="9 10">
    <name type="scientific">Cyanobacterium aponinum 0216</name>
    <dbReference type="NCBI Taxonomy" id="2676140"/>
    <lineage>
        <taxon>Bacteria</taxon>
        <taxon>Bacillati</taxon>
        <taxon>Cyanobacteriota</taxon>
        <taxon>Cyanophyceae</taxon>
        <taxon>Oscillatoriophycideae</taxon>
        <taxon>Chroococcales</taxon>
        <taxon>Geminocystaceae</taxon>
        <taxon>Cyanobacterium</taxon>
    </lineage>
</organism>
<evidence type="ECO:0000256" key="2">
    <source>
        <dbReference type="ARBA" id="ARBA00022679"/>
    </source>
</evidence>
<reference evidence="9 10" key="1">
    <citation type="submission" date="2019-11" db="EMBL/GenBank/DDBJ databases">
        <title>Isolation of a new High Light Tolerant Cyanobacteria.</title>
        <authorList>
            <person name="Dobson Z."/>
            <person name="Vaughn N."/>
            <person name="Vaughn M."/>
            <person name="Fromme P."/>
            <person name="Mazor Y."/>
        </authorList>
    </citation>
    <scope>NUCLEOTIDE SEQUENCE [LARGE SCALE GENOMIC DNA]</scope>
    <source>
        <strain evidence="9 10">0216</strain>
    </source>
</reference>
<sequence length="102" mass="11757">MIPNKNQINISHHAISQLCQKYHIKKLALFGSVLRDDFTSQSDIDILVEFIEGKTPGFRFIEIQDKLTQLLGRTVDLNTAQDLSCYFRDEVVNNAQVIYEKN</sequence>
<dbReference type="CDD" id="cd05403">
    <property type="entry name" value="NT_KNTase_like"/>
    <property type="match status" value="1"/>
</dbReference>
<keyword evidence="3" id="KW-0548">Nucleotidyltransferase</keyword>
<proteinExistence type="predicted"/>
<dbReference type="GO" id="GO:0046872">
    <property type="term" value="F:metal ion binding"/>
    <property type="evidence" value="ECO:0007669"/>
    <property type="project" value="UniProtKB-KW"/>
</dbReference>
<keyword evidence="4" id="KW-0479">Metal-binding</keyword>
<evidence type="ECO:0000313" key="9">
    <source>
        <dbReference type="EMBL" id="MTF39529.1"/>
    </source>
</evidence>
<comment type="caution">
    <text evidence="9">The sequence shown here is derived from an EMBL/GenBank/DDBJ whole genome shotgun (WGS) entry which is preliminary data.</text>
</comment>
<keyword evidence="6" id="KW-0067">ATP-binding</keyword>
<dbReference type="GO" id="GO:0016779">
    <property type="term" value="F:nucleotidyltransferase activity"/>
    <property type="evidence" value="ECO:0007669"/>
    <property type="project" value="UniProtKB-KW"/>
</dbReference>
<dbReference type="PANTHER" id="PTHR33571">
    <property type="entry name" value="SSL8005 PROTEIN"/>
    <property type="match status" value="1"/>
</dbReference>
<dbReference type="RefSeq" id="WP_015219705.1">
    <property type="nucleotide sequence ID" value="NZ_WMIA01000013.1"/>
</dbReference>
<dbReference type="Proteomes" id="UP000437131">
    <property type="component" value="Unassembled WGS sequence"/>
</dbReference>
<keyword evidence="2 9" id="KW-0808">Transferase</keyword>
<gene>
    <name evidence="9" type="ORF">GGC33_11415</name>
</gene>
<dbReference type="InterPro" id="IPR041633">
    <property type="entry name" value="Polbeta"/>
</dbReference>
<dbReference type="SUPFAM" id="SSF81301">
    <property type="entry name" value="Nucleotidyltransferase"/>
    <property type="match status" value="1"/>
</dbReference>
<evidence type="ECO:0000256" key="4">
    <source>
        <dbReference type="ARBA" id="ARBA00022723"/>
    </source>
</evidence>
<name>A0A844GXG7_9CHRO</name>
<evidence type="ECO:0000256" key="1">
    <source>
        <dbReference type="ARBA" id="ARBA00001946"/>
    </source>
</evidence>
<feature type="domain" description="Polymerase beta nucleotidyltransferase" evidence="8">
    <location>
        <begin position="15"/>
        <end position="102"/>
    </location>
</feature>
<dbReference type="Pfam" id="PF18765">
    <property type="entry name" value="Polbeta"/>
    <property type="match status" value="1"/>
</dbReference>
<dbReference type="InterPro" id="IPR043519">
    <property type="entry name" value="NT_sf"/>
</dbReference>
<evidence type="ECO:0000259" key="8">
    <source>
        <dbReference type="Pfam" id="PF18765"/>
    </source>
</evidence>
<evidence type="ECO:0000256" key="6">
    <source>
        <dbReference type="ARBA" id="ARBA00022840"/>
    </source>
</evidence>